<dbReference type="PROSITE" id="PS50213">
    <property type="entry name" value="FAS1"/>
    <property type="match status" value="1"/>
</dbReference>
<name>A0ABM1BQT0_LIMPO</name>
<accession>A0ABM1BQT0</accession>
<feature type="domain" description="FAS1" evidence="1">
    <location>
        <begin position="6"/>
        <end position="139"/>
    </location>
</feature>
<dbReference type="Pfam" id="PF02469">
    <property type="entry name" value="Fasciclin"/>
    <property type="match status" value="1"/>
</dbReference>
<dbReference type="InterPro" id="IPR036378">
    <property type="entry name" value="FAS1_dom_sf"/>
</dbReference>
<feature type="non-terminal residue" evidence="3">
    <location>
        <position position="1"/>
    </location>
</feature>
<keyword evidence="2" id="KW-1185">Reference proteome</keyword>
<evidence type="ECO:0000313" key="3">
    <source>
        <dbReference type="RefSeq" id="XP_013786863.2"/>
    </source>
</evidence>
<dbReference type="RefSeq" id="XP_013786863.2">
    <property type="nucleotide sequence ID" value="XM_013931409.2"/>
</dbReference>
<proteinExistence type="predicted"/>
<reference evidence="3" key="1">
    <citation type="submission" date="2025-08" db="UniProtKB">
        <authorList>
            <consortium name="RefSeq"/>
        </authorList>
    </citation>
    <scope>IDENTIFICATION</scope>
    <source>
        <tissue evidence="3">Muscle</tissue>
    </source>
</reference>
<dbReference type="SMART" id="SM00554">
    <property type="entry name" value="FAS1"/>
    <property type="match status" value="1"/>
</dbReference>
<dbReference type="InterPro" id="IPR000782">
    <property type="entry name" value="FAS1_domain"/>
</dbReference>
<gene>
    <name evidence="3" type="primary">LOC106470838</name>
</gene>
<dbReference type="Gene3D" id="2.30.180.10">
    <property type="entry name" value="FAS1 domain"/>
    <property type="match status" value="1"/>
</dbReference>
<dbReference type="SUPFAM" id="SSF82153">
    <property type="entry name" value="FAS1 domain"/>
    <property type="match status" value="1"/>
</dbReference>
<evidence type="ECO:0000259" key="1">
    <source>
        <dbReference type="PROSITE" id="PS50213"/>
    </source>
</evidence>
<organism evidence="2 3">
    <name type="scientific">Limulus polyphemus</name>
    <name type="common">Atlantic horseshoe crab</name>
    <dbReference type="NCBI Taxonomy" id="6850"/>
    <lineage>
        <taxon>Eukaryota</taxon>
        <taxon>Metazoa</taxon>
        <taxon>Ecdysozoa</taxon>
        <taxon>Arthropoda</taxon>
        <taxon>Chelicerata</taxon>
        <taxon>Merostomata</taxon>
        <taxon>Xiphosura</taxon>
        <taxon>Limulidae</taxon>
        <taxon>Limulus</taxon>
    </lineage>
</organism>
<dbReference type="InterPro" id="IPR050904">
    <property type="entry name" value="Adhesion/Biosynth-related"/>
</dbReference>
<dbReference type="GeneID" id="106470838"/>
<protein>
    <submittedName>
        <fullName evidence="3">Uncharacterized protein LOC106470838</fullName>
    </submittedName>
</protein>
<dbReference type="PANTHER" id="PTHR10900">
    <property type="entry name" value="PERIOSTIN-RELATED"/>
    <property type="match status" value="1"/>
</dbReference>
<evidence type="ECO:0000313" key="2">
    <source>
        <dbReference type="Proteomes" id="UP000694941"/>
    </source>
</evidence>
<dbReference type="PANTHER" id="PTHR10900:SF77">
    <property type="entry name" value="FI19380P1"/>
    <property type="match status" value="1"/>
</dbReference>
<dbReference type="Proteomes" id="UP000694941">
    <property type="component" value="Unplaced"/>
</dbReference>
<sequence>FNNQKSTRNIVELLQDRRFSNLTSLIDQAGLKDSLSGEGPFTIFAPTNMAFERLSPDILEKITSDNDVLKRVLEYHVVSGKKLSRDFRNGQELKTLQSNEPPLMIGLRNRRSPTVNKVRIVERNLQGKNGVIHTINRVLIPPSIANGKESPEEP</sequence>